<gene>
    <name evidence="2" type="ORF">ENV54_05850</name>
</gene>
<dbReference type="Pfam" id="PF09723">
    <property type="entry name" value="Zn_ribbon_8"/>
    <property type="match status" value="1"/>
</dbReference>
<dbReference type="AlphaFoldDB" id="A0A7C4ARG2"/>
<dbReference type="NCBIfam" id="TIGR02605">
    <property type="entry name" value="CxxC_CxxC_SSSS"/>
    <property type="match status" value="1"/>
</dbReference>
<dbReference type="SMART" id="SM00834">
    <property type="entry name" value="CxxC_CXXC_SSSS"/>
    <property type="match status" value="1"/>
</dbReference>
<dbReference type="EMBL" id="DTGT01000183">
    <property type="protein sequence ID" value="HGH60806.1"/>
    <property type="molecule type" value="Genomic_DNA"/>
</dbReference>
<evidence type="ECO:0000313" key="2">
    <source>
        <dbReference type="EMBL" id="HGH60806.1"/>
    </source>
</evidence>
<comment type="caution">
    <text evidence="2">The sequence shown here is derived from an EMBL/GenBank/DDBJ whole genome shotgun (WGS) entry which is preliminary data.</text>
</comment>
<sequence>MPIYEYHCPKCDDTFEKLVFGDDQVVCPVCGGSVERMISCCNFKSGAGDFKTSGTGKSSCSGCSATSCATCH</sequence>
<dbReference type="InterPro" id="IPR013429">
    <property type="entry name" value="Regulatory_FmdB_Zinc_ribbon"/>
</dbReference>
<name>A0A7C4ARG2_9BACT</name>
<accession>A0A7C4ARG2</accession>
<proteinExistence type="predicted"/>
<reference evidence="2" key="1">
    <citation type="journal article" date="2020" name="mSystems">
        <title>Genome- and Community-Level Interaction Insights into Carbon Utilization and Element Cycling Functions of Hydrothermarchaeota in Hydrothermal Sediment.</title>
        <authorList>
            <person name="Zhou Z."/>
            <person name="Liu Y."/>
            <person name="Xu W."/>
            <person name="Pan J."/>
            <person name="Luo Z.H."/>
            <person name="Li M."/>
        </authorList>
    </citation>
    <scope>NUCLEOTIDE SEQUENCE [LARGE SCALE GENOMIC DNA]</scope>
    <source>
        <strain evidence="2">SpSt-769</strain>
    </source>
</reference>
<organism evidence="2">
    <name type="scientific">Desulfomonile tiedjei</name>
    <dbReference type="NCBI Taxonomy" id="2358"/>
    <lineage>
        <taxon>Bacteria</taxon>
        <taxon>Pseudomonadati</taxon>
        <taxon>Thermodesulfobacteriota</taxon>
        <taxon>Desulfomonilia</taxon>
        <taxon>Desulfomonilales</taxon>
        <taxon>Desulfomonilaceae</taxon>
        <taxon>Desulfomonile</taxon>
    </lineage>
</organism>
<evidence type="ECO:0000259" key="1">
    <source>
        <dbReference type="SMART" id="SM00834"/>
    </source>
</evidence>
<feature type="domain" description="Putative regulatory protein FmdB zinc ribbon" evidence="1">
    <location>
        <begin position="1"/>
        <end position="39"/>
    </location>
</feature>
<protein>
    <submittedName>
        <fullName evidence="2">Zinc ribbon domain-containing protein</fullName>
    </submittedName>
</protein>